<dbReference type="AlphaFoldDB" id="A7I2B7"/>
<reference evidence="2" key="1">
    <citation type="submission" date="2007-07" db="EMBL/GenBank/DDBJ databases">
        <title>Complete genome sequence of Campylobacter hominis ATCC BAA-381, a commensal isolated from the human gastrointestinal tract.</title>
        <authorList>
            <person name="Fouts D.E."/>
            <person name="Mongodin E.F."/>
            <person name="Puiu D."/>
            <person name="Sebastian Y."/>
            <person name="Miller W.G."/>
            <person name="Mandrell R.E."/>
            <person name="Nelson K.E."/>
        </authorList>
    </citation>
    <scope>NUCLEOTIDE SEQUENCE [LARGE SCALE GENOMIC DNA]</scope>
    <source>
        <strain evidence="2">ATCC BAA-381 / LMG 19568 / NCTC 13146 / CH001A</strain>
    </source>
</reference>
<dbReference type="KEGG" id="cha:CHAB381_1102"/>
<name>A7I2B7_CAMHC</name>
<sequence>MKMQNLSLQEKIGLEAVFSAIYTKKSSKFMEFYKRIYSLFFKQKA</sequence>
<organism evidence="1 2">
    <name type="scientific">Campylobacter hominis (strain ATCC BAA-381 / DSM 21671 / CCUG 45161 / LMG 19568 / NCTC 13146 / CH001A)</name>
    <dbReference type="NCBI Taxonomy" id="360107"/>
    <lineage>
        <taxon>Bacteria</taxon>
        <taxon>Pseudomonadati</taxon>
        <taxon>Campylobacterota</taxon>
        <taxon>Epsilonproteobacteria</taxon>
        <taxon>Campylobacterales</taxon>
        <taxon>Campylobacteraceae</taxon>
        <taxon>Campylobacter</taxon>
    </lineage>
</organism>
<evidence type="ECO:0000313" key="1">
    <source>
        <dbReference type="EMBL" id="ABS52223.1"/>
    </source>
</evidence>
<dbReference type="Proteomes" id="UP000002407">
    <property type="component" value="Chromosome"/>
</dbReference>
<protein>
    <submittedName>
        <fullName evidence="1">Uncharacterized protein</fullName>
    </submittedName>
</protein>
<dbReference type="EMBL" id="CP000776">
    <property type="protein sequence ID" value="ABS52223.1"/>
    <property type="molecule type" value="Genomic_DNA"/>
</dbReference>
<dbReference type="STRING" id="360107.CHAB381_1102"/>
<dbReference type="HOGENOM" id="CLU_3197302_0_0_7"/>
<gene>
    <name evidence="1" type="ordered locus">CHAB381_1102</name>
</gene>
<evidence type="ECO:0000313" key="2">
    <source>
        <dbReference type="Proteomes" id="UP000002407"/>
    </source>
</evidence>
<proteinExistence type="predicted"/>
<keyword evidence="2" id="KW-1185">Reference proteome</keyword>
<accession>A7I2B7</accession>